<reference evidence="1" key="1">
    <citation type="submission" date="2022-04" db="EMBL/GenBank/DDBJ databases">
        <title>Genome of the entomopathogenic fungus Entomophthora muscae.</title>
        <authorList>
            <person name="Elya C."/>
            <person name="Lovett B.R."/>
            <person name="Lee E."/>
            <person name="Macias A.M."/>
            <person name="Hajek A.E."/>
            <person name="De Bivort B.L."/>
            <person name="Kasson M.T."/>
            <person name="De Fine Licht H.H."/>
            <person name="Stajich J.E."/>
        </authorList>
    </citation>
    <scope>NUCLEOTIDE SEQUENCE</scope>
    <source>
        <strain evidence="1">Berkeley</strain>
    </source>
</reference>
<evidence type="ECO:0000313" key="1">
    <source>
        <dbReference type="EMBL" id="KAJ9090574.1"/>
    </source>
</evidence>
<protein>
    <submittedName>
        <fullName evidence="1">Uncharacterized protein</fullName>
    </submittedName>
</protein>
<dbReference type="EMBL" id="QTSX02000002">
    <property type="protein sequence ID" value="KAJ9090574.1"/>
    <property type="molecule type" value="Genomic_DNA"/>
</dbReference>
<name>A0ACC2UUC8_9FUNG</name>
<organism evidence="1 2">
    <name type="scientific">Entomophthora muscae</name>
    <dbReference type="NCBI Taxonomy" id="34485"/>
    <lineage>
        <taxon>Eukaryota</taxon>
        <taxon>Fungi</taxon>
        <taxon>Fungi incertae sedis</taxon>
        <taxon>Zoopagomycota</taxon>
        <taxon>Entomophthoromycotina</taxon>
        <taxon>Entomophthoromycetes</taxon>
        <taxon>Entomophthorales</taxon>
        <taxon>Entomophthoraceae</taxon>
        <taxon>Entomophthora</taxon>
    </lineage>
</organism>
<dbReference type="Proteomes" id="UP001165960">
    <property type="component" value="Unassembled WGS sequence"/>
</dbReference>
<accession>A0ACC2UUC8</accession>
<keyword evidence="2" id="KW-1185">Reference proteome</keyword>
<proteinExistence type="predicted"/>
<evidence type="ECO:0000313" key="2">
    <source>
        <dbReference type="Proteomes" id="UP001165960"/>
    </source>
</evidence>
<gene>
    <name evidence="1" type="ORF">DSO57_1001028</name>
</gene>
<comment type="caution">
    <text evidence="1">The sequence shown here is derived from an EMBL/GenBank/DDBJ whole genome shotgun (WGS) entry which is preliminary data.</text>
</comment>
<sequence>MGCLLFVAIGIVSVQASLQPLKVMLHMGMGTSSHIKPLFEMGTVLRDRNHKVIYAAFDADEKYNKD</sequence>